<evidence type="ECO:0000313" key="1">
    <source>
        <dbReference type="EMBL" id="RWS28044.1"/>
    </source>
</evidence>
<gene>
    <name evidence="1" type="ORF">B4U80_08249</name>
</gene>
<dbReference type="EMBL" id="NCKV01001615">
    <property type="protein sequence ID" value="RWS28044.1"/>
    <property type="molecule type" value="Genomic_DNA"/>
</dbReference>
<accession>A0A443SKJ3</accession>
<comment type="caution">
    <text evidence="1">The sequence shown here is derived from an EMBL/GenBank/DDBJ whole genome shotgun (WGS) entry which is preliminary data.</text>
</comment>
<dbReference type="AlphaFoldDB" id="A0A443SKJ3"/>
<sequence length="95" mass="10709">MGSSEQTSFTRSVMLSMPTLKPSCYSTYYGFIRFDNSNNASLKVLILKAIGFLENNLIASNDDADEKKIHVQCDIFAKLGHFHLLLENYSKGKKI</sequence>
<reference evidence="1 2" key="1">
    <citation type="journal article" date="2018" name="Gigascience">
        <title>Genomes of trombidid mites reveal novel predicted allergens and laterally-transferred genes associated with secondary metabolism.</title>
        <authorList>
            <person name="Dong X."/>
            <person name="Chaisiri K."/>
            <person name="Xia D."/>
            <person name="Armstrong S.D."/>
            <person name="Fang Y."/>
            <person name="Donnelly M.J."/>
            <person name="Kadowaki T."/>
            <person name="McGarry J.W."/>
            <person name="Darby A.C."/>
            <person name="Makepeace B.L."/>
        </authorList>
    </citation>
    <scope>NUCLEOTIDE SEQUENCE [LARGE SCALE GENOMIC DNA]</scope>
    <source>
        <strain evidence="1">UoL-UT</strain>
    </source>
</reference>
<dbReference type="OrthoDB" id="418911at2759"/>
<keyword evidence="2" id="KW-1185">Reference proteome</keyword>
<organism evidence="1 2">
    <name type="scientific">Leptotrombidium deliense</name>
    <dbReference type="NCBI Taxonomy" id="299467"/>
    <lineage>
        <taxon>Eukaryota</taxon>
        <taxon>Metazoa</taxon>
        <taxon>Ecdysozoa</taxon>
        <taxon>Arthropoda</taxon>
        <taxon>Chelicerata</taxon>
        <taxon>Arachnida</taxon>
        <taxon>Acari</taxon>
        <taxon>Acariformes</taxon>
        <taxon>Trombidiformes</taxon>
        <taxon>Prostigmata</taxon>
        <taxon>Anystina</taxon>
        <taxon>Parasitengona</taxon>
        <taxon>Trombiculoidea</taxon>
        <taxon>Trombiculidae</taxon>
        <taxon>Leptotrombidium</taxon>
    </lineage>
</organism>
<protein>
    <submittedName>
        <fullName evidence="1">Uncharacterized protein</fullName>
    </submittedName>
</protein>
<evidence type="ECO:0000313" key="2">
    <source>
        <dbReference type="Proteomes" id="UP000288716"/>
    </source>
</evidence>
<proteinExistence type="predicted"/>
<name>A0A443SKJ3_9ACAR</name>
<dbReference type="Proteomes" id="UP000288716">
    <property type="component" value="Unassembled WGS sequence"/>
</dbReference>
<dbReference type="VEuPathDB" id="VectorBase:LDEU003996"/>